<protein>
    <recommendedName>
        <fullName evidence="2">DUF7918 domain-containing protein</fullName>
    </recommendedName>
</protein>
<sequence length="293" mass="33825">MPLSSSQLRFPTRLVFKEFEACIFVDGQKVPHYDIECNEEKREVSCWIESQAEKPFAYEYRRKNFDHDCGVAAYLDGAWVENTVVLKTEFPTFSKLRSSVRISRNKVRPLIFGQVELTDDDAYLERSSQRNIGYIKIVFEKIRVISRNNIPTPRIDVRRESTQLLHENSEKGRLSHQVSYGKLTQNERGNSPGSYKTRSCGVLATFIFKYRPLAVLQADGIAPLPPVTPTMQLASRPPAPPPINKKRKCVEEDQEIVGDREKDLDAKERTLLRQLEKVRKEKLKLQIKSKRKA</sequence>
<dbReference type="EMBL" id="KL142379">
    <property type="protein sequence ID" value="KDR76111.1"/>
    <property type="molecule type" value="Genomic_DNA"/>
</dbReference>
<keyword evidence="4" id="KW-1185">Reference proteome</keyword>
<dbReference type="HOGENOM" id="CLU_060356_0_1_1"/>
<evidence type="ECO:0000256" key="1">
    <source>
        <dbReference type="SAM" id="MobiDB-lite"/>
    </source>
</evidence>
<proteinExistence type="predicted"/>
<dbReference type="InterPro" id="IPR057678">
    <property type="entry name" value="DUF7918"/>
</dbReference>
<name>A0A067SZ02_GALM3</name>
<accession>A0A067SZ02</accession>
<organism evidence="3 4">
    <name type="scientific">Galerina marginata (strain CBS 339.88)</name>
    <dbReference type="NCBI Taxonomy" id="685588"/>
    <lineage>
        <taxon>Eukaryota</taxon>
        <taxon>Fungi</taxon>
        <taxon>Dikarya</taxon>
        <taxon>Basidiomycota</taxon>
        <taxon>Agaricomycotina</taxon>
        <taxon>Agaricomycetes</taxon>
        <taxon>Agaricomycetidae</taxon>
        <taxon>Agaricales</taxon>
        <taxon>Agaricineae</taxon>
        <taxon>Strophariaceae</taxon>
        <taxon>Galerina</taxon>
    </lineage>
</organism>
<feature type="region of interest" description="Disordered" evidence="1">
    <location>
        <begin position="232"/>
        <end position="252"/>
    </location>
</feature>
<evidence type="ECO:0000313" key="3">
    <source>
        <dbReference type="EMBL" id="KDR76111.1"/>
    </source>
</evidence>
<dbReference type="Pfam" id="PF25534">
    <property type="entry name" value="DUF7918"/>
    <property type="match status" value="1"/>
</dbReference>
<dbReference type="PANTHER" id="PTHR36223:SF1">
    <property type="entry name" value="TRANSCRIPTION ELONGATION FACTOR EAF N-TERMINAL DOMAIN-CONTAINING PROTEIN"/>
    <property type="match status" value="1"/>
</dbReference>
<dbReference type="STRING" id="685588.A0A067SZ02"/>
<feature type="domain" description="DUF7918" evidence="2">
    <location>
        <begin position="19"/>
        <end position="223"/>
    </location>
</feature>
<dbReference type="PANTHER" id="PTHR36223">
    <property type="entry name" value="BETA-LACTAMASE-TYPE TRANSPEPTIDASE FOLD DOMAIN CONTAINING PROTEIN"/>
    <property type="match status" value="1"/>
</dbReference>
<evidence type="ECO:0000259" key="2">
    <source>
        <dbReference type="Pfam" id="PF25534"/>
    </source>
</evidence>
<dbReference type="OrthoDB" id="3364132at2759"/>
<evidence type="ECO:0000313" key="4">
    <source>
        <dbReference type="Proteomes" id="UP000027222"/>
    </source>
</evidence>
<reference evidence="4" key="1">
    <citation type="journal article" date="2014" name="Proc. Natl. Acad. Sci. U.S.A.">
        <title>Extensive sampling of basidiomycete genomes demonstrates inadequacy of the white-rot/brown-rot paradigm for wood decay fungi.</title>
        <authorList>
            <person name="Riley R."/>
            <person name="Salamov A.A."/>
            <person name="Brown D.W."/>
            <person name="Nagy L.G."/>
            <person name="Floudas D."/>
            <person name="Held B.W."/>
            <person name="Levasseur A."/>
            <person name="Lombard V."/>
            <person name="Morin E."/>
            <person name="Otillar R."/>
            <person name="Lindquist E.A."/>
            <person name="Sun H."/>
            <person name="LaButti K.M."/>
            <person name="Schmutz J."/>
            <person name="Jabbour D."/>
            <person name="Luo H."/>
            <person name="Baker S.E."/>
            <person name="Pisabarro A.G."/>
            <person name="Walton J.D."/>
            <person name="Blanchette R.A."/>
            <person name="Henrissat B."/>
            <person name="Martin F."/>
            <person name="Cullen D."/>
            <person name="Hibbett D.S."/>
            <person name="Grigoriev I.V."/>
        </authorList>
    </citation>
    <scope>NUCLEOTIDE SEQUENCE [LARGE SCALE GENOMIC DNA]</scope>
    <source>
        <strain evidence="4">CBS 339.88</strain>
    </source>
</reference>
<dbReference type="AlphaFoldDB" id="A0A067SZ02"/>
<gene>
    <name evidence="3" type="ORF">GALMADRAFT_279330</name>
</gene>
<dbReference type="Proteomes" id="UP000027222">
    <property type="component" value="Unassembled WGS sequence"/>
</dbReference>